<feature type="compositionally biased region" description="Pro residues" evidence="5">
    <location>
        <begin position="43"/>
        <end position="52"/>
    </location>
</feature>
<evidence type="ECO:0000256" key="3">
    <source>
        <dbReference type="ARBA" id="ARBA00022833"/>
    </source>
</evidence>
<dbReference type="Pfam" id="PF13639">
    <property type="entry name" value="zf-RING_2"/>
    <property type="match status" value="1"/>
</dbReference>
<organism evidence="7 8">
    <name type="scientific">Tribonema minus</name>
    <dbReference type="NCBI Taxonomy" id="303371"/>
    <lineage>
        <taxon>Eukaryota</taxon>
        <taxon>Sar</taxon>
        <taxon>Stramenopiles</taxon>
        <taxon>Ochrophyta</taxon>
        <taxon>PX clade</taxon>
        <taxon>Xanthophyceae</taxon>
        <taxon>Tribonematales</taxon>
        <taxon>Tribonemataceae</taxon>
        <taxon>Tribonema</taxon>
    </lineage>
</organism>
<evidence type="ECO:0000256" key="5">
    <source>
        <dbReference type="SAM" id="MobiDB-lite"/>
    </source>
</evidence>
<comment type="caution">
    <text evidence="7">The sequence shown here is derived from an EMBL/GenBank/DDBJ whole genome shotgun (WGS) entry which is preliminary data.</text>
</comment>
<evidence type="ECO:0000256" key="4">
    <source>
        <dbReference type="PROSITE-ProRule" id="PRU00175"/>
    </source>
</evidence>
<dbReference type="PANTHER" id="PTHR45931">
    <property type="entry name" value="SI:CH211-59O9.10"/>
    <property type="match status" value="1"/>
</dbReference>
<evidence type="ECO:0000313" key="7">
    <source>
        <dbReference type="EMBL" id="KAG5180175.1"/>
    </source>
</evidence>
<keyword evidence="3" id="KW-0862">Zinc</keyword>
<dbReference type="GO" id="GO:0006511">
    <property type="term" value="P:ubiquitin-dependent protein catabolic process"/>
    <property type="evidence" value="ECO:0007669"/>
    <property type="project" value="TreeGrafter"/>
</dbReference>
<keyword evidence="8" id="KW-1185">Reference proteome</keyword>
<proteinExistence type="predicted"/>
<feature type="compositionally biased region" description="Gly residues" evidence="5">
    <location>
        <begin position="297"/>
        <end position="329"/>
    </location>
</feature>
<dbReference type="SUPFAM" id="SSF57850">
    <property type="entry name" value="RING/U-box"/>
    <property type="match status" value="1"/>
</dbReference>
<dbReference type="GO" id="GO:0061630">
    <property type="term" value="F:ubiquitin protein ligase activity"/>
    <property type="evidence" value="ECO:0007669"/>
    <property type="project" value="TreeGrafter"/>
</dbReference>
<dbReference type="PANTHER" id="PTHR45931:SF3">
    <property type="entry name" value="RING ZINC FINGER-CONTAINING PROTEIN"/>
    <property type="match status" value="1"/>
</dbReference>
<evidence type="ECO:0000256" key="2">
    <source>
        <dbReference type="ARBA" id="ARBA00022771"/>
    </source>
</evidence>
<dbReference type="Gene3D" id="3.30.40.10">
    <property type="entry name" value="Zinc/RING finger domain, C3HC4 (zinc finger)"/>
    <property type="match status" value="1"/>
</dbReference>
<feature type="domain" description="RING-type" evidence="6">
    <location>
        <begin position="227"/>
        <end position="269"/>
    </location>
</feature>
<protein>
    <recommendedName>
        <fullName evidence="6">RING-type domain-containing protein</fullName>
    </recommendedName>
</protein>
<reference evidence="7" key="1">
    <citation type="submission" date="2021-02" db="EMBL/GenBank/DDBJ databases">
        <title>First Annotated Genome of the Yellow-green Alga Tribonema minus.</title>
        <authorList>
            <person name="Mahan K.M."/>
        </authorList>
    </citation>
    <scope>NUCLEOTIDE SEQUENCE</scope>
    <source>
        <strain evidence="7">UTEX B ZZ1240</strain>
    </source>
</reference>
<keyword evidence="1" id="KW-0479">Metal-binding</keyword>
<feature type="region of interest" description="Disordered" evidence="5">
    <location>
        <begin position="282"/>
        <end position="347"/>
    </location>
</feature>
<keyword evidence="2 4" id="KW-0863">Zinc-finger</keyword>
<name>A0A836CBF6_9STRA</name>
<dbReference type="EMBL" id="JAFCMP010000412">
    <property type="protein sequence ID" value="KAG5180175.1"/>
    <property type="molecule type" value="Genomic_DNA"/>
</dbReference>
<evidence type="ECO:0000313" key="8">
    <source>
        <dbReference type="Proteomes" id="UP000664859"/>
    </source>
</evidence>
<dbReference type="InterPro" id="IPR001841">
    <property type="entry name" value="Znf_RING"/>
</dbReference>
<dbReference type="InterPro" id="IPR051834">
    <property type="entry name" value="RING_finger_E3_ligase"/>
</dbReference>
<dbReference type="GO" id="GO:0008270">
    <property type="term" value="F:zinc ion binding"/>
    <property type="evidence" value="ECO:0007669"/>
    <property type="project" value="UniProtKB-KW"/>
</dbReference>
<dbReference type="GO" id="GO:0005634">
    <property type="term" value="C:nucleus"/>
    <property type="evidence" value="ECO:0007669"/>
    <property type="project" value="TreeGrafter"/>
</dbReference>
<dbReference type="CDD" id="cd16454">
    <property type="entry name" value="RING-H2_PA-TM-RING"/>
    <property type="match status" value="1"/>
</dbReference>
<dbReference type="SMART" id="SM00184">
    <property type="entry name" value="RING"/>
    <property type="match status" value="1"/>
</dbReference>
<feature type="region of interest" description="Disordered" evidence="5">
    <location>
        <begin position="41"/>
        <end position="81"/>
    </location>
</feature>
<dbReference type="Proteomes" id="UP000664859">
    <property type="component" value="Unassembled WGS sequence"/>
</dbReference>
<dbReference type="OrthoDB" id="8062037at2759"/>
<feature type="non-terminal residue" evidence="7">
    <location>
        <position position="347"/>
    </location>
</feature>
<dbReference type="AlphaFoldDB" id="A0A836CBF6"/>
<accession>A0A836CBF6</accession>
<evidence type="ECO:0000256" key="1">
    <source>
        <dbReference type="ARBA" id="ARBA00022723"/>
    </source>
</evidence>
<feature type="compositionally biased region" description="Low complexity" evidence="5">
    <location>
        <begin position="60"/>
        <end position="72"/>
    </location>
</feature>
<sequence>GPTLYYCHTCSISTTGVRLTTEGEVECRNCGETFVEKVEVDASPPPLAPAPAPLRREPDAAAARRTARSQQRGPRSQQEAVAGGPIMQQAIPGDIQSLLGQLVFGGGTQFGAEGEGGRFGGSGSSRAAFVRLRPGPGAHNDAEGSLGSFSELAAALFGGPFGAGTTTVGDYAFGDMSSLIDQLMREDPNRAVAAAPPGESERASRAVIDKLPVETVVEGSRLLGAECGVCMERYAAGEEARTLPCGHAFHSKDCILPWLQQHGTCPTCRFQLPTSDTDFEATRQSRARMAQEDTNSSGGGSGGGGGGGSSGGGGGGGDSGGGGGAGVIGAGRTRRSSSSGGGGGRQP</sequence>
<evidence type="ECO:0000259" key="6">
    <source>
        <dbReference type="PROSITE" id="PS50089"/>
    </source>
</evidence>
<dbReference type="InterPro" id="IPR013083">
    <property type="entry name" value="Znf_RING/FYVE/PHD"/>
</dbReference>
<gene>
    <name evidence="7" type="ORF">JKP88DRAFT_324955</name>
</gene>
<dbReference type="PROSITE" id="PS50089">
    <property type="entry name" value="ZF_RING_2"/>
    <property type="match status" value="1"/>
</dbReference>